<organism evidence="4 5">
    <name type="scientific">Tigheibacillus halophilus</name>
    <dbReference type="NCBI Taxonomy" id="361280"/>
    <lineage>
        <taxon>Bacteria</taxon>
        <taxon>Bacillati</taxon>
        <taxon>Bacillota</taxon>
        <taxon>Bacilli</taxon>
        <taxon>Bacillales</taxon>
        <taxon>Bacillaceae</taxon>
        <taxon>Tigheibacillus</taxon>
    </lineage>
</organism>
<dbReference type="Proteomes" id="UP001281447">
    <property type="component" value="Unassembled WGS sequence"/>
</dbReference>
<evidence type="ECO:0000313" key="4">
    <source>
        <dbReference type="EMBL" id="MDY0393782.1"/>
    </source>
</evidence>
<name>A0ABU5C3A1_9BACI</name>
<protein>
    <submittedName>
        <fullName evidence="4">AMP-binding protein</fullName>
    </submittedName>
</protein>
<evidence type="ECO:0000313" key="5">
    <source>
        <dbReference type="Proteomes" id="UP001281447"/>
    </source>
</evidence>
<keyword evidence="5" id="KW-1185">Reference proteome</keyword>
<dbReference type="Gene3D" id="3.40.50.980">
    <property type="match status" value="2"/>
</dbReference>
<dbReference type="PANTHER" id="PTHR43201">
    <property type="entry name" value="ACYL-COA SYNTHETASE"/>
    <property type="match status" value="1"/>
</dbReference>
<comment type="caution">
    <text evidence="4">The sequence shown here is derived from an EMBL/GenBank/DDBJ whole genome shotgun (WGS) entry which is preliminary data.</text>
</comment>
<proteinExistence type="inferred from homology"/>
<dbReference type="InterPro" id="IPR000873">
    <property type="entry name" value="AMP-dep_synth/lig_dom"/>
</dbReference>
<keyword evidence="2" id="KW-0436">Ligase</keyword>
<evidence type="ECO:0000259" key="3">
    <source>
        <dbReference type="Pfam" id="PF00501"/>
    </source>
</evidence>
<sequence>MDLGRIFESSVSRFPENIAIVDEDRRYTYREFDSEINKLAVSMQKLGIEKGDRVVIILKNRLETVAFYWAIQKIGAVFTPINFRLSSEEVSYCVDNAEAKAVVYEPTSEDAAVNGSFTDNPILISVLGARGGDTTYKKMLKQENEDYHIPNIDINDICLMLYTSGTTGKPKGVPRTHLNEYSAATAHIIQNRYSTHESTIGAMPLYHTMGMRSLVSMGLLNGKLVMTPDYSIENTLEILERERITCVYLIPTIFHDLVHNKDFNKRNLRNLKKNWICWCCYDN</sequence>
<evidence type="ECO:0000256" key="2">
    <source>
        <dbReference type="ARBA" id="ARBA00022598"/>
    </source>
</evidence>
<feature type="domain" description="AMP-dependent synthetase/ligase" evidence="3">
    <location>
        <begin position="7"/>
        <end position="270"/>
    </location>
</feature>
<dbReference type="Pfam" id="PF00501">
    <property type="entry name" value="AMP-binding"/>
    <property type="match status" value="1"/>
</dbReference>
<dbReference type="PROSITE" id="PS00455">
    <property type="entry name" value="AMP_BINDING"/>
    <property type="match status" value="1"/>
</dbReference>
<dbReference type="InterPro" id="IPR020845">
    <property type="entry name" value="AMP-binding_CS"/>
</dbReference>
<evidence type="ECO:0000256" key="1">
    <source>
        <dbReference type="ARBA" id="ARBA00006432"/>
    </source>
</evidence>
<dbReference type="PANTHER" id="PTHR43201:SF5">
    <property type="entry name" value="MEDIUM-CHAIN ACYL-COA LIGASE ACSF2, MITOCHONDRIAL"/>
    <property type="match status" value="1"/>
</dbReference>
<dbReference type="SUPFAM" id="SSF56801">
    <property type="entry name" value="Acetyl-CoA synthetase-like"/>
    <property type="match status" value="1"/>
</dbReference>
<gene>
    <name evidence="4" type="ORF">RWE15_04100</name>
</gene>
<dbReference type="EMBL" id="JAWDIP010000003">
    <property type="protein sequence ID" value="MDY0393782.1"/>
    <property type="molecule type" value="Genomic_DNA"/>
</dbReference>
<comment type="similarity">
    <text evidence="1">Belongs to the ATP-dependent AMP-binding enzyme family.</text>
</comment>
<reference evidence="4 5" key="1">
    <citation type="submission" date="2023-10" db="EMBL/GenBank/DDBJ databases">
        <title>Virgibacillus halophilus 5B73C genome.</title>
        <authorList>
            <person name="Miliotis G."/>
            <person name="Sengupta P."/>
            <person name="Hameed A."/>
            <person name="Chuvochina M."/>
            <person name="Mcdonagh F."/>
            <person name="Simpson A.C."/>
            <person name="Singh N.K."/>
            <person name="Rekha P.D."/>
            <person name="Raman K."/>
            <person name="Hugenholtz P."/>
            <person name="Venkateswaran K."/>
        </authorList>
    </citation>
    <scope>NUCLEOTIDE SEQUENCE [LARGE SCALE GENOMIC DNA]</scope>
    <source>
        <strain evidence="4 5">5B73C</strain>
    </source>
</reference>
<accession>A0ABU5C3A1</accession>